<dbReference type="OMA" id="HTTKMVL"/>
<dbReference type="InterPro" id="IPR002401">
    <property type="entry name" value="Cyt_P450_E_grp-I"/>
</dbReference>
<evidence type="ECO:0000256" key="7">
    <source>
        <dbReference type="ARBA" id="ARBA00023033"/>
    </source>
</evidence>
<dbReference type="GO" id="GO:0020037">
    <property type="term" value="F:heme binding"/>
    <property type="evidence" value="ECO:0007669"/>
    <property type="project" value="InterPro"/>
</dbReference>
<keyword evidence="5 9" id="KW-0560">Oxidoreductase</keyword>
<organism evidence="10 11">
    <name type="scientific">Aspergillus clavatus (strain ATCC 1007 / CBS 513.65 / DSM 816 / NCTC 3887 / NRRL 1 / QM 1276 / 107)</name>
    <dbReference type="NCBI Taxonomy" id="344612"/>
    <lineage>
        <taxon>Eukaryota</taxon>
        <taxon>Fungi</taxon>
        <taxon>Dikarya</taxon>
        <taxon>Ascomycota</taxon>
        <taxon>Pezizomycotina</taxon>
        <taxon>Eurotiomycetes</taxon>
        <taxon>Eurotiomycetidae</taxon>
        <taxon>Eurotiales</taxon>
        <taxon>Aspergillaceae</taxon>
        <taxon>Aspergillus</taxon>
        <taxon>Aspergillus subgen. Fumigati</taxon>
    </lineage>
</organism>
<dbReference type="SUPFAM" id="SSF48264">
    <property type="entry name" value="Cytochrome P450"/>
    <property type="match status" value="1"/>
</dbReference>
<evidence type="ECO:0000256" key="8">
    <source>
        <dbReference type="PIRSR" id="PIRSR602401-1"/>
    </source>
</evidence>
<evidence type="ECO:0000256" key="4">
    <source>
        <dbReference type="ARBA" id="ARBA00022723"/>
    </source>
</evidence>
<name>A1C8X6_ASPCL</name>
<dbReference type="VEuPathDB" id="FungiDB:ACLA_044830"/>
<dbReference type="Proteomes" id="UP000006701">
    <property type="component" value="Unassembled WGS sequence"/>
</dbReference>
<evidence type="ECO:0000256" key="3">
    <source>
        <dbReference type="ARBA" id="ARBA00022617"/>
    </source>
</evidence>
<dbReference type="KEGG" id="act:ACLA_044830"/>
<dbReference type="InterPro" id="IPR050364">
    <property type="entry name" value="Cytochrome_P450_fung"/>
</dbReference>
<dbReference type="InterPro" id="IPR017972">
    <property type="entry name" value="Cyt_P450_CS"/>
</dbReference>
<protein>
    <submittedName>
        <fullName evidence="10">Cytochrome P450, putative</fullName>
    </submittedName>
</protein>
<keyword evidence="11" id="KW-1185">Reference proteome</keyword>
<evidence type="ECO:0000256" key="9">
    <source>
        <dbReference type="RuleBase" id="RU000461"/>
    </source>
</evidence>
<keyword evidence="4 8" id="KW-0479">Metal-binding</keyword>
<keyword evidence="6 8" id="KW-0408">Iron</keyword>
<proteinExistence type="inferred from homology"/>
<comment type="cofactor">
    <cofactor evidence="1 8">
        <name>heme</name>
        <dbReference type="ChEBI" id="CHEBI:30413"/>
    </cofactor>
</comment>
<dbReference type="eggNOG" id="KOG0156">
    <property type="taxonomic scope" value="Eukaryota"/>
</dbReference>
<sequence>MESIQLAIAIAVLVSLAIYCWRLNPGRVAKLCLPPGPTLLSGSLPGKDIATTFQKWSREYGPVVSFSIGGRTFIILGTRQAAQDLLEKRGNIYSSRAPSVWMDKYLYKGLAAAFMPYGAEWRLNRRLHGSLLGVHQTNAYRYLQDIQSKYLLHEFLSTDDFSHGFHQYTSNVMFTLVYGKERGRDNGDHRRLEQINDMASFILRGASSWTLLLDLFPILDRLPRFWWTWRTEAATLHDKTKAVYRECCETALTADCWNWSREVTGKRDIMALPWDHVCYSLGELYVAGIHTTKMVLDIFVLVSVLYPTVVSKAQRELDSIVGSDRMPSFDDLDQLPFINAIISELLRWRPISPIAVPHAVMQDDEYMGYFIPRGATIVANQYGMNMDESIFGDPTRFRPERYIENPELPVAAFGFGRRACPGHRLARSSLFIVISRLLWGYDITSADKQGPLESSSPSSVKAAFHVRSPRRQGIIEQDWDLAEKDDGVILDEIQSRFRRT</sequence>
<gene>
    <name evidence="10" type="ORF">ACLA_044830</name>
</gene>
<comment type="similarity">
    <text evidence="2 9">Belongs to the cytochrome P450 family.</text>
</comment>
<dbReference type="OrthoDB" id="1470350at2759"/>
<dbReference type="RefSeq" id="XP_001275189.1">
    <property type="nucleotide sequence ID" value="XM_001275188.1"/>
</dbReference>
<dbReference type="EMBL" id="DS027046">
    <property type="protein sequence ID" value="EAW13763.1"/>
    <property type="molecule type" value="Genomic_DNA"/>
</dbReference>
<dbReference type="InterPro" id="IPR001128">
    <property type="entry name" value="Cyt_P450"/>
</dbReference>
<dbReference type="Pfam" id="PF00067">
    <property type="entry name" value="p450"/>
    <property type="match status" value="1"/>
</dbReference>
<dbReference type="PANTHER" id="PTHR46300">
    <property type="entry name" value="P450, PUTATIVE (EUROFUNG)-RELATED-RELATED"/>
    <property type="match status" value="1"/>
</dbReference>
<dbReference type="HOGENOM" id="CLU_001570_2_1_1"/>
<dbReference type="GO" id="GO:0016705">
    <property type="term" value="F:oxidoreductase activity, acting on paired donors, with incorporation or reduction of molecular oxygen"/>
    <property type="evidence" value="ECO:0007669"/>
    <property type="project" value="InterPro"/>
</dbReference>
<evidence type="ECO:0000256" key="2">
    <source>
        <dbReference type="ARBA" id="ARBA00010617"/>
    </source>
</evidence>
<dbReference type="PRINTS" id="PR00385">
    <property type="entry name" value="P450"/>
</dbReference>
<evidence type="ECO:0000256" key="1">
    <source>
        <dbReference type="ARBA" id="ARBA00001971"/>
    </source>
</evidence>
<dbReference type="AlphaFoldDB" id="A1C8X6"/>
<evidence type="ECO:0000313" key="10">
    <source>
        <dbReference type="EMBL" id="EAW13763.1"/>
    </source>
</evidence>
<reference evidence="10 11" key="1">
    <citation type="journal article" date="2008" name="PLoS Genet.">
        <title>Genomic islands in the pathogenic filamentous fungus Aspergillus fumigatus.</title>
        <authorList>
            <person name="Fedorova N.D."/>
            <person name="Khaldi N."/>
            <person name="Joardar V.S."/>
            <person name="Maiti R."/>
            <person name="Amedeo P."/>
            <person name="Anderson M.J."/>
            <person name="Crabtree J."/>
            <person name="Silva J.C."/>
            <person name="Badger J.H."/>
            <person name="Albarraq A."/>
            <person name="Angiuoli S."/>
            <person name="Bussey H."/>
            <person name="Bowyer P."/>
            <person name="Cotty P.J."/>
            <person name="Dyer P.S."/>
            <person name="Egan A."/>
            <person name="Galens K."/>
            <person name="Fraser-Liggett C.M."/>
            <person name="Haas B.J."/>
            <person name="Inman J.M."/>
            <person name="Kent R."/>
            <person name="Lemieux S."/>
            <person name="Malavazi I."/>
            <person name="Orvis J."/>
            <person name="Roemer T."/>
            <person name="Ronning C.M."/>
            <person name="Sundaram J.P."/>
            <person name="Sutton G."/>
            <person name="Turner G."/>
            <person name="Venter J.C."/>
            <person name="White O.R."/>
            <person name="Whitty B.R."/>
            <person name="Youngman P."/>
            <person name="Wolfe K.H."/>
            <person name="Goldman G.H."/>
            <person name="Wortman J.R."/>
            <person name="Jiang B."/>
            <person name="Denning D.W."/>
            <person name="Nierman W.C."/>
        </authorList>
    </citation>
    <scope>NUCLEOTIDE SEQUENCE [LARGE SCALE GENOMIC DNA]</scope>
    <source>
        <strain evidence="11">ATCC 1007 / CBS 513.65 / DSM 816 / NCTC 3887 / NRRL 1</strain>
    </source>
</reference>
<dbReference type="GO" id="GO:0044283">
    <property type="term" value="P:small molecule biosynthetic process"/>
    <property type="evidence" value="ECO:0007669"/>
    <property type="project" value="UniProtKB-ARBA"/>
</dbReference>
<accession>A1C8X6</accession>
<keyword evidence="7 9" id="KW-0503">Monooxygenase</keyword>
<dbReference type="GeneID" id="4707222"/>
<evidence type="ECO:0000256" key="6">
    <source>
        <dbReference type="ARBA" id="ARBA00023004"/>
    </source>
</evidence>
<evidence type="ECO:0000313" key="11">
    <source>
        <dbReference type="Proteomes" id="UP000006701"/>
    </source>
</evidence>
<dbReference type="GO" id="GO:0004497">
    <property type="term" value="F:monooxygenase activity"/>
    <property type="evidence" value="ECO:0007669"/>
    <property type="project" value="UniProtKB-KW"/>
</dbReference>
<dbReference type="STRING" id="344612.A1C8X6"/>
<dbReference type="CDD" id="cd11065">
    <property type="entry name" value="CYP64-like"/>
    <property type="match status" value="1"/>
</dbReference>
<dbReference type="Gene3D" id="1.10.630.10">
    <property type="entry name" value="Cytochrome P450"/>
    <property type="match status" value="1"/>
</dbReference>
<evidence type="ECO:0000256" key="5">
    <source>
        <dbReference type="ARBA" id="ARBA00023002"/>
    </source>
</evidence>
<feature type="binding site" description="axial binding residue" evidence="8">
    <location>
        <position position="420"/>
    </location>
    <ligand>
        <name>heme</name>
        <dbReference type="ChEBI" id="CHEBI:30413"/>
    </ligand>
    <ligandPart>
        <name>Fe</name>
        <dbReference type="ChEBI" id="CHEBI:18248"/>
    </ligandPart>
</feature>
<dbReference type="InterPro" id="IPR036396">
    <property type="entry name" value="Cyt_P450_sf"/>
</dbReference>
<keyword evidence="3 8" id="KW-0349">Heme</keyword>
<dbReference type="PRINTS" id="PR00463">
    <property type="entry name" value="EP450I"/>
</dbReference>
<dbReference type="PANTHER" id="PTHR46300:SF1">
    <property type="entry name" value="P450, PUTATIVE (EUROFUNG)-RELATED"/>
    <property type="match status" value="1"/>
</dbReference>
<dbReference type="PROSITE" id="PS00086">
    <property type="entry name" value="CYTOCHROME_P450"/>
    <property type="match status" value="1"/>
</dbReference>
<dbReference type="GO" id="GO:0005506">
    <property type="term" value="F:iron ion binding"/>
    <property type="evidence" value="ECO:0007669"/>
    <property type="project" value="InterPro"/>
</dbReference>